<feature type="transmembrane region" description="Helical" evidence="1">
    <location>
        <begin position="124"/>
        <end position="143"/>
    </location>
</feature>
<feature type="transmembrane region" description="Helical" evidence="1">
    <location>
        <begin position="13"/>
        <end position="35"/>
    </location>
</feature>
<keyword evidence="1" id="KW-1133">Transmembrane helix</keyword>
<feature type="non-terminal residue" evidence="2">
    <location>
        <position position="199"/>
    </location>
</feature>
<organism evidence="2">
    <name type="scientific">marine metagenome</name>
    <dbReference type="NCBI Taxonomy" id="408172"/>
    <lineage>
        <taxon>unclassified sequences</taxon>
        <taxon>metagenomes</taxon>
        <taxon>ecological metagenomes</taxon>
    </lineage>
</organism>
<reference evidence="2" key="1">
    <citation type="submission" date="2018-05" db="EMBL/GenBank/DDBJ databases">
        <authorList>
            <person name="Lanie J.A."/>
            <person name="Ng W.-L."/>
            <person name="Kazmierczak K.M."/>
            <person name="Andrzejewski T.M."/>
            <person name="Davidsen T.M."/>
            <person name="Wayne K.J."/>
            <person name="Tettelin H."/>
            <person name="Glass J.I."/>
            <person name="Rusch D."/>
            <person name="Podicherti R."/>
            <person name="Tsui H.-C.T."/>
            <person name="Winkler M.E."/>
        </authorList>
    </citation>
    <scope>NUCLEOTIDE SEQUENCE</scope>
</reference>
<sequence length="199" mass="23042">MSDFFASPLISQILTWIFSIPIIFGLLAYVTSMLFDEMEEMSGIYIWWIFICIILFSPLRYIVLQIFVATAFPFQSFTGFLQSILLTFYIPIVFALLYTIGFVLPALLVVFIIGTKNYRSKARLFLSGIVAPLIFLIFSSFYYNLLPYVAYSTHWVEAKALIRSTNGPSYYFYRYAVEQFTPLQFSDFAHELGLENLDT</sequence>
<dbReference type="EMBL" id="UINC01175046">
    <property type="protein sequence ID" value="SVD81468.1"/>
    <property type="molecule type" value="Genomic_DNA"/>
</dbReference>
<accession>A0A382YG44</accession>
<dbReference type="AlphaFoldDB" id="A0A382YG44"/>
<feature type="transmembrane region" description="Helical" evidence="1">
    <location>
        <begin position="47"/>
        <end position="68"/>
    </location>
</feature>
<proteinExistence type="predicted"/>
<name>A0A382YG44_9ZZZZ</name>
<keyword evidence="1" id="KW-0472">Membrane</keyword>
<gene>
    <name evidence="2" type="ORF">METZ01_LOCUS434322</name>
</gene>
<feature type="transmembrane region" description="Helical" evidence="1">
    <location>
        <begin position="88"/>
        <end position="112"/>
    </location>
</feature>
<evidence type="ECO:0000256" key="1">
    <source>
        <dbReference type="SAM" id="Phobius"/>
    </source>
</evidence>
<keyword evidence="1" id="KW-0812">Transmembrane</keyword>
<protein>
    <submittedName>
        <fullName evidence="2">Uncharacterized protein</fullName>
    </submittedName>
</protein>
<evidence type="ECO:0000313" key="2">
    <source>
        <dbReference type="EMBL" id="SVD81468.1"/>
    </source>
</evidence>